<keyword evidence="15" id="KW-1185">Reference proteome</keyword>
<dbReference type="PROSITE" id="PS50010">
    <property type="entry name" value="DH_2"/>
    <property type="match status" value="1"/>
</dbReference>
<evidence type="ECO:0000313" key="15">
    <source>
        <dbReference type="Proteomes" id="UP000014500"/>
    </source>
</evidence>
<dbReference type="InterPro" id="IPR051492">
    <property type="entry name" value="Dynamin-Rho_GEF"/>
</dbReference>
<dbReference type="CDD" id="cd00174">
    <property type="entry name" value="SH3"/>
    <property type="match status" value="3"/>
</dbReference>
<dbReference type="PRINTS" id="PR00499">
    <property type="entry name" value="P67PHOX"/>
</dbReference>
<dbReference type="InterPro" id="IPR001331">
    <property type="entry name" value="GDS_CDC24_CS"/>
</dbReference>
<reference evidence="15" key="1">
    <citation type="submission" date="2011-05" db="EMBL/GenBank/DDBJ databases">
        <authorList>
            <person name="Richards S.R."/>
            <person name="Qu J."/>
            <person name="Jiang H."/>
            <person name="Jhangiani S.N."/>
            <person name="Agravi P."/>
            <person name="Goodspeed R."/>
            <person name="Gross S."/>
            <person name="Mandapat C."/>
            <person name="Jackson L."/>
            <person name="Mathew T."/>
            <person name="Pu L."/>
            <person name="Thornton R."/>
            <person name="Saada N."/>
            <person name="Wilczek-Boney K.B."/>
            <person name="Lee S."/>
            <person name="Kovar C."/>
            <person name="Wu Y."/>
            <person name="Scherer S.E."/>
            <person name="Worley K.C."/>
            <person name="Muzny D.M."/>
            <person name="Gibbs R."/>
        </authorList>
    </citation>
    <scope>NUCLEOTIDE SEQUENCE</scope>
    <source>
        <strain evidence="15">Brora</strain>
    </source>
</reference>
<evidence type="ECO:0000259" key="13">
    <source>
        <dbReference type="PROSITE" id="PS51021"/>
    </source>
</evidence>
<evidence type="ECO:0000256" key="1">
    <source>
        <dbReference type="ARBA" id="ARBA00004282"/>
    </source>
</evidence>
<feature type="domain" description="SH3" evidence="11">
    <location>
        <begin position="1508"/>
        <end position="1570"/>
    </location>
</feature>
<dbReference type="SUPFAM" id="SSF50044">
    <property type="entry name" value="SH3-domain"/>
    <property type="match status" value="7"/>
</dbReference>
<dbReference type="STRING" id="126957.T1IVY4"/>
<dbReference type="PhylomeDB" id="T1IVY4"/>
<dbReference type="Proteomes" id="UP000014500">
    <property type="component" value="Unassembled WGS sequence"/>
</dbReference>
<feature type="compositionally biased region" description="Pro residues" evidence="10">
    <location>
        <begin position="630"/>
        <end position="665"/>
    </location>
</feature>
<dbReference type="Pfam" id="PF14604">
    <property type="entry name" value="SH3_9"/>
    <property type="match status" value="1"/>
</dbReference>
<feature type="domain" description="SH3" evidence="11">
    <location>
        <begin position="345"/>
        <end position="405"/>
    </location>
</feature>
<evidence type="ECO:0000256" key="4">
    <source>
        <dbReference type="ARBA" id="ARBA00022443"/>
    </source>
</evidence>
<evidence type="ECO:0000256" key="10">
    <source>
        <dbReference type="SAM" id="MobiDB-lite"/>
    </source>
</evidence>
<dbReference type="PROSITE" id="PS51021">
    <property type="entry name" value="BAR"/>
    <property type="match status" value="1"/>
</dbReference>
<dbReference type="eggNOG" id="KOG3519">
    <property type="taxonomic scope" value="Eukaryota"/>
</dbReference>
<dbReference type="Pfam" id="PF03114">
    <property type="entry name" value="BAR"/>
    <property type="match status" value="1"/>
</dbReference>
<dbReference type="Gene3D" id="1.20.1270.60">
    <property type="entry name" value="Arfaptin homology (AH) domain/BAR domain"/>
    <property type="match status" value="1"/>
</dbReference>
<keyword evidence="9" id="KW-0175">Coiled coil</keyword>
<proteinExistence type="predicted"/>
<dbReference type="EnsemblMetazoa" id="SMAR005340-RA">
    <property type="protein sequence ID" value="SMAR005340-PA"/>
    <property type="gene ID" value="SMAR005340"/>
</dbReference>
<dbReference type="InterPro" id="IPR035899">
    <property type="entry name" value="DBL_dom_sf"/>
</dbReference>
<feature type="compositionally biased region" description="Polar residues" evidence="10">
    <location>
        <begin position="1329"/>
        <end position="1340"/>
    </location>
</feature>
<dbReference type="InterPro" id="IPR027267">
    <property type="entry name" value="AH/BAR_dom_sf"/>
</dbReference>
<evidence type="ECO:0000256" key="5">
    <source>
        <dbReference type="ARBA" id="ARBA00022658"/>
    </source>
</evidence>
<reference evidence="14" key="2">
    <citation type="submission" date="2015-02" db="UniProtKB">
        <authorList>
            <consortium name="EnsemblMetazoa"/>
        </authorList>
    </citation>
    <scope>IDENTIFICATION</scope>
</reference>
<feature type="region of interest" description="Disordered" evidence="10">
    <location>
        <begin position="1417"/>
        <end position="1456"/>
    </location>
</feature>
<feature type="compositionally biased region" description="Pro residues" evidence="10">
    <location>
        <begin position="557"/>
        <end position="574"/>
    </location>
</feature>
<dbReference type="SUPFAM" id="SSF103657">
    <property type="entry name" value="BAR/IMD domain-like"/>
    <property type="match status" value="1"/>
</dbReference>
<dbReference type="Pfam" id="PF00621">
    <property type="entry name" value="RhoGEF"/>
    <property type="match status" value="1"/>
</dbReference>
<dbReference type="GO" id="GO:0070161">
    <property type="term" value="C:anchoring junction"/>
    <property type="evidence" value="ECO:0007669"/>
    <property type="project" value="UniProtKB-SubCell"/>
</dbReference>
<dbReference type="SMART" id="SM00325">
    <property type="entry name" value="RhoGEF"/>
    <property type="match status" value="1"/>
</dbReference>
<evidence type="ECO:0000256" key="3">
    <source>
        <dbReference type="ARBA" id="ARBA00018186"/>
    </source>
</evidence>
<dbReference type="GO" id="GO:0005795">
    <property type="term" value="C:Golgi stack"/>
    <property type="evidence" value="ECO:0007669"/>
    <property type="project" value="UniProtKB-SubCell"/>
</dbReference>
<dbReference type="HOGENOM" id="CLU_004592_0_0_1"/>
<dbReference type="OMA" id="FWGECNG"/>
<dbReference type="SUPFAM" id="SSF48065">
    <property type="entry name" value="DBL homology domain (DH-domain)"/>
    <property type="match status" value="1"/>
</dbReference>
<feature type="region of interest" description="Disordered" evidence="10">
    <location>
        <begin position="627"/>
        <end position="665"/>
    </location>
</feature>
<evidence type="ECO:0000259" key="12">
    <source>
        <dbReference type="PROSITE" id="PS50010"/>
    </source>
</evidence>
<feature type="domain" description="DH" evidence="12">
    <location>
        <begin position="833"/>
        <end position="1018"/>
    </location>
</feature>
<evidence type="ECO:0000256" key="9">
    <source>
        <dbReference type="SAM" id="Coils"/>
    </source>
</evidence>
<feature type="region of interest" description="Disordered" evidence="10">
    <location>
        <begin position="555"/>
        <end position="581"/>
    </location>
</feature>
<dbReference type="InterPro" id="IPR036028">
    <property type="entry name" value="SH3-like_dom_sf"/>
</dbReference>
<evidence type="ECO:0000313" key="14">
    <source>
        <dbReference type="EnsemblMetazoa" id="SMAR005340-PA"/>
    </source>
</evidence>
<dbReference type="Gene3D" id="1.20.900.10">
    <property type="entry name" value="Dbl homology (DH) domain"/>
    <property type="match status" value="1"/>
</dbReference>
<dbReference type="CDD" id="cd00160">
    <property type="entry name" value="RhoGEF"/>
    <property type="match status" value="1"/>
</dbReference>
<dbReference type="eggNOG" id="KOG4225">
    <property type="taxonomic scope" value="Eukaryota"/>
</dbReference>
<dbReference type="SMART" id="SM00721">
    <property type="entry name" value="BAR"/>
    <property type="match status" value="1"/>
</dbReference>
<keyword evidence="4 8" id="KW-0728">SH3 domain</keyword>
<dbReference type="InterPro" id="IPR004148">
    <property type="entry name" value="BAR_dom"/>
</dbReference>
<dbReference type="InterPro" id="IPR000219">
    <property type="entry name" value="DH_dom"/>
</dbReference>
<comment type="subcellular location">
    <subcellularLocation>
        <location evidence="1">Cell junction</location>
    </subcellularLocation>
    <subcellularLocation>
        <location evidence="2">Golgi apparatus</location>
        <location evidence="2">Golgi stack</location>
    </subcellularLocation>
</comment>
<dbReference type="PROSITE" id="PS50002">
    <property type="entry name" value="SH3"/>
    <property type="match status" value="7"/>
</dbReference>
<sequence length="1570" mass="177154">MEIEGDIELLNGFLWLFIMDCELSDQIDDEETIMENGALAKAIYSFKTDIDGELSLEVGDVVQIKHTVDRHWYYGTNGFQSGNFPAGFVVEREMPSVGTDQELFVSFENFAVVESGDLGFNKNDVILGTKPIDSNWYYGESDGRQGIFPVTHVWKVDLSLVKQKQSSHKVRMKAKVKMDMTAQLEEEMNLVKGEIITVTEIIDKDWMRGQCKGQSGIFPSAYVVLEPDDKTQDEKPAETITESLPATNEQMRSSVPGYNCSNSGISPYGRTCYSFVAQYPDELGFHAGELVNILRHVDSEWLEGELGGSCGFFPKSHIDIIVDCASNDTDAKNNPVPEPQIEIIPGVTEATVLYDYIAQGPEDLILVQDEIITINKKLNNDWYEATDSQGNVGLCPSNYVVISASETVGATKECNNNRLEKSLSITSDTGTRFMPIERKFDFSKIRCLSDTEALDKSIAKNLANMDLSLCATPKARSVSFTQVSRQKEKEELIKMSLSTPPPRPSPPIFVEKSISPIPPRPPPPVVSLPAPMIPTPSIVLPELPPKPIILPDLPQKPTIPPDLPQKPTIPPDLPQKPTIPLDLPQKPMISPDLPQKPMISPDLPQKPMIPLNLPQKPTIPFDLHLHRELPPPPTLLPESPTPPSLPPELPPLPRIPPELPPPPMLPPKLPPPPIIQPKVPPPMISVRQMSQNGEKMLAPFRAAPPPPAKLIVHNIISHQQQTTTTLEADTSLRVPHRPAPPPPIALRPKDYMDPLIGLQRKISERENNLKQLKSAKQELDCHVISRQSSEDAMQDHVKAYEDTIDGLTDEISSLKALQNNCEEPEVRAKNVEKRKLVIMELVKTEQDYVVELKLCLDVFLKSSNVLKAKGIDFVVLFGNLDQIIKLAEQLVDNFKANSGEVDVDNILIGTCFENIAPAMKEEYANYCSNHDEVIHLLEKYQENESIQNFISQKINIIRETIPCFSLGAILIKPVQRILKYPLLLNELIKATDDEHPDMIHLQKAIHVMTDVATSINEYKRRREIVVKYRQDEDTSLATTFSKINLHSLVKKSNRIGMRLSSTIGLTSVTKDETFDVEEQKFRALDKTIKTFVKDVTEFCILLEEWVTGQFHVGEHFASIFADQCRLPHFDQYRSIVQRELFQVIWKDFVSDFVRYSLRNNGMPKNSAANSVVHPLSDLLHLFHGPTKLIDKRYDKLLDYDSSTKKVEKNKEMSKAKQLREEQSMMKSMYEALNEQLIEELPKFFTLSLGIFLDCTIHFYVARKKFIGKLSKEMLSLMDIPVFNSYKGDILDDFETKRANVVSQLTTFNFIPKNFFIQRMDSIRDKKAKSNANKENVQTDSKQTDAERERIKIQYPPPNCYCAIKPFQTTDKFEIALSIGDIVGVIKQQDPMGGTNKWFIDKGAIKGFVPAEYLVPIPNGTGTGNREKHRRSSANHPSIFVPSGNQQASLQPTQSNTEKSVLIVNLPPEPHTIQTEDAPPAYYDLPLDDELTDQRYDLPCDDYEEVLETNKEVYAAAYDFNSSLTGTLNLARGEIVNVIQKHDMDGSPEWWYMETMTGKKGYVPRDYLMKR</sequence>
<dbReference type="PROSITE" id="PS00741">
    <property type="entry name" value="DH_1"/>
    <property type="match status" value="1"/>
</dbReference>
<dbReference type="GO" id="GO:0005085">
    <property type="term" value="F:guanyl-nucleotide exchange factor activity"/>
    <property type="evidence" value="ECO:0007669"/>
    <property type="project" value="UniProtKB-KW"/>
</dbReference>
<evidence type="ECO:0000256" key="6">
    <source>
        <dbReference type="ARBA" id="ARBA00022949"/>
    </source>
</evidence>
<dbReference type="Gene3D" id="2.30.30.40">
    <property type="entry name" value="SH3 Domains"/>
    <property type="match status" value="7"/>
</dbReference>
<feature type="domain" description="SH3" evidence="11">
    <location>
        <begin position="99"/>
        <end position="158"/>
    </location>
</feature>
<dbReference type="PANTHER" id="PTHR22834">
    <property type="entry name" value="NUCLEAR FUSION PROTEIN FUS2"/>
    <property type="match status" value="1"/>
</dbReference>
<evidence type="ECO:0000259" key="11">
    <source>
        <dbReference type="PROSITE" id="PS50002"/>
    </source>
</evidence>
<evidence type="ECO:0000256" key="8">
    <source>
        <dbReference type="PROSITE-ProRule" id="PRU00192"/>
    </source>
</evidence>
<dbReference type="GO" id="GO:0035556">
    <property type="term" value="P:intracellular signal transduction"/>
    <property type="evidence" value="ECO:0007669"/>
    <property type="project" value="InterPro"/>
</dbReference>
<evidence type="ECO:0000256" key="7">
    <source>
        <dbReference type="ARBA" id="ARBA00032587"/>
    </source>
</evidence>
<dbReference type="PANTHER" id="PTHR22834:SF20">
    <property type="entry name" value="SH3 DOMAIN-CONTAINING PROTEIN"/>
    <property type="match status" value="1"/>
</dbReference>
<keyword evidence="5" id="KW-0344">Guanine-nucleotide releasing factor</keyword>
<dbReference type="EMBL" id="AFFK01019798">
    <property type="status" value="NOT_ANNOTATED_CDS"/>
    <property type="molecule type" value="Genomic_DNA"/>
</dbReference>
<dbReference type="Pfam" id="PF07653">
    <property type="entry name" value="SH3_2"/>
    <property type="match status" value="2"/>
</dbReference>
<accession>T1IVY4</accession>
<feature type="domain" description="SH3" evidence="11">
    <location>
        <begin position="35"/>
        <end position="94"/>
    </location>
</feature>
<name>T1IVY4_STRMM</name>
<feature type="domain" description="BAR" evidence="13">
    <location>
        <begin position="1059"/>
        <end position="1306"/>
    </location>
</feature>
<feature type="compositionally biased region" description="Polar residues" evidence="10">
    <location>
        <begin position="1442"/>
        <end position="1456"/>
    </location>
</feature>
<protein>
    <recommendedName>
        <fullName evidence="3">Dynamin-binding protein</fullName>
    </recommendedName>
    <alternativeName>
        <fullName evidence="7">Scaffold protein Tuba</fullName>
    </alternativeName>
</protein>
<feature type="domain" description="SH3" evidence="11">
    <location>
        <begin position="169"/>
        <end position="228"/>
    </location>
</feature>
<feature type="coiled-coil region" evidence="9">
    <location>
        <begin position="755"/>
        <end position="834"/>
    </location>
</feature>
<dbReference type="SMART" id="SM00326">
    <property type="entry name" value="SH3"/>
    <property type="match status" value="7"/>
</dbReference>
<keyword evidence="6" id="KW-0965">Cell junction</keyword>
<dbReference type="Pfam" id="PF00018">
    <property type="entry name" value="SH3_1"/>
    <property type="match status" value="2"/>
</dbReference>
<evidence type="ECO:0000256" key="2">
    <source>
        <dbReference type="ARBA" id="ARBA00004348"/>
    </source>
</evidence>
<feature type="region of interest" description="Disordered" evidence="10">
    <location>
        <begin position="1326"/>
        <end position="1346"/>
    </location>
</feature>
<feature type="domain" description="SH3" evidence="11">
    <location>
        <begin position="1355"/>
        <end position="1418"/>
    </location>
</feature>
<dbReference type="InterPro" id="IPR001452">
    <property type="entry name" value="SH3_domain"/>
</dbReference>
<organism evidence="14 15">
    <name type="scientific">Strigamia maritima</name>
    <name type="common">European centipede</name>
    <name type="synonym">Geophilus maritimus</name>
    <dbReference type="NCBI Taxonomy" id="126957"/>
    <lineage>
        <taxon>Eukaryota</taxon>
        <taxon>Metazoa</taxon>
        <taxon>Ecdysozoa</taxon>
        <taxon>Arthropoda</taxon>
        <taxon>Myriapoda</taxon>
        <taxon>Chilopoda</taxon>
        <taxon>Pleurostigmophora</taxon>
        <taxon>Geophilomorpha</taxon>
        <taxon>Linotaeniidae</taxon>
        <taxon>Strigamia</taxon>
    </lineage>
</organism>
<feature type="domain" description="SH3" evidence="11">
    <location>
        <begin position="264"/>
        <end position="323"/>
    </location>
</feature>